<evidence type="ECO:0000256" key="1">
    <source>
        <dbReference type="ARBA" id="ARBA00012417"/>
    </source>
</evidence>
<keyword evidence="5" id="KW-0239">DNA-directed DNA polymerase</keyword>
<comment type="catalytic activity">
    <reaction evidence="7">
        <text>DNA(n) + a 2'-deoxyribonucleoside 5'-triphosphate = DNA(n+1) + diphosphate</text>
        <dbReference type="Rhea" id="RHEA:22508"/>
        <dbReference type="Rhea" id="RHEA-COMP:17339"/>
        <dbReference type="Rhea" id="RHEA-COMP:17340"/>
        <dbReference type="ChEBI" id="CHEBI:33019"/>
        <dbReference type="ChEBI" id="CHEBI:61560"/>
        <dbReference type="ChEBI" id="CHEBI:173112"/>
        <dbReference type="EC" id="2.7.7.7"/>
    </reaction>
</comment>
<dbReference type="SUPFAM" id="SSF52540">
    <property type="entry name" value="P-loop containing nucleoside triphosphate hydrolases"/>
    <property type="match status" value="1"/>
</dbReference>
<organism evidence="8 9">
    <name type="scientific">Jannaschia rubra</name>
    <dbReference type="NCBI Taxonomy" id="282197"/>
    <lineage>
        <taxon>Bacteria</taxon>
        <taxon>Pseudomonadati</taxon>
        <taxon>Pseudomonadota</taxon>
        <taxon>Alphaproteobacteria</taxon>
        <taxon>Rhodobacterales</taxon>
        <taxon>Roseobacteraceae</taxon>
        <taxon>Jannaschia</taxon>
    </lineage>
</organism>
<keyword evidence="9" id="KW-1185">Reference proteome</keyword>
<name>A0A0M6XQV0_9RHOB</name>
<evidence type="ECO:0000256" key="5">
    <source>
        <dbReference type="ARBA" id="ARBA00022932"/>
    </source>
</evidence>
<evidence type="ECO:0000256" key="7">
    <source>
        <dbReference type="ARBA" id="ARBA00049244"/>
    </source>
</evidence>
<keyword evidence="2" id="KW-0808">Transferase</keyword>
<dbReference type="AlphaFoldDB" id="A0A0M6XQV0"/>
<dbReference type="GO" id="GO:0003887">
    <property type="term" value="F:DNA-directed DNA polymerase activity"/>
    <property type="evidence" value="ECO:0007669"/>
    <property type="project" value="UniProtKB-KW"/>
</dbReference>
<dbReference type="GO" id="GO:0009360">
    <property type="term" value="C:DNA polymerase III complex"/>
    <property type="evidence" value="ECO:0007669"/>
    <property type="project" value="TreeGrafter"/>
</dbReference>
<dbReference type="SUPFAM" id="SSF48019">
    <property type="entry name" value="post-AAA+ oligomerization domain-like"/>
    <property type="match status" value="1"/>
</dbReference>
<evidence type="ECO:0000256" key="2">
    <source>
        <dbReference type="ARBA" id="ARBA00022679"/>
    </source>
</evidence>
<dbReference type="NCBIfam" id="TIGR01128">
    <property type="entry name" value="holA"/>
    <property type="match status" value="1"/>
</dbReference>
<dbReference type="Gene3D" id="3.40.50.300">
    <property type="entry name" value="P-loop containing nucleotide triphosphate hydrolases"/>
    <property type="match status" value="1"/>
</dbReference>
<reference evidence="8 9" key="1">
    <citation type="submission" date="2015-07" db="EMBL/GenBank/DDBJ databases">
        <authorList>
            <person name="Noorani M."/>
        </authorList>
    </citation>
    <scope>NUCLEOTIDE SEQUENCE [LARGE SCALE GENOMIC DNA]</scope>
    <source>
        <strain evidence="8 9">CECT 5088</strain>
    </source>
</reference>
<dbReference type="GO" id="GO:0006261">
    <property type="term" value="P:DNA-templated DNA replication"/>
    <property type="evidence" value="ECO:0007669"/>
    <property type="project" value="TreeGrafter"/>
</dbReference>
<evidence type="ECO:0000313" key="9">
    <source>
        <dbReference type="Proteomes" id="UP000048908"/>
    </source>
</evidence>
<evidence type="ECO:0000313" key="8">
    <source>
        <dbReference type="EMBL" id="CTQ32545.1"/>
    </source>
</evidence>
<dbReference type="InterPro" id="IPR005790">
    <property type="entry name" value="DNA_polIII_delta"/>
</dbReference>
<accession>A0A0M6XQV0</accession>
<dbReference type="OrthoDB" id="9804983at2"/>
<keyword evidence="3" id="KW-0548">Nucleotidyltransferase</keyword>
<protein>
    <recommendedName>
        <fullName evidence="1">DNA-directed DNA polymerase</fullName>
        <ecNumber evidence="1">2.7.7.7</ecNumber>
    </recommendedName>
</protein>
<dbReference type="GO" id="GO:0003677">
    <property type="term" value="F:DNA binding"/>
    <property type="evidence" value="ECO:0007669"/>
    <property type="project" value="InterPro"/>
</dbReference>
<gene>
    <name evidence="8" type="ORF">JAN5088_01316</name>
</gene>
<evidence type="ECO:0000256" key="6">
    <source>
        <dbReference type="ARBA" id="ARBA00034754"/>
    </source>
</evidence>
<dbReference type="Proteomes" id="UP000048908">
    <property type="component" value="Unassembled WGS sequence"/>
</dbReference>
<dbReference type="Gene3D" id="1.20.272.10">
    <property type="match status" value="1"/>
</dbReference>
<dbReference type="InterPro" id="IPR008921">
    <property type="entry name" value="DNA_pol3_clamp-load_cplx_C"/>
</dbReference>
<dbReference type="PANTHER" id="PTHR34388:SF1">
    <property type="entry name" value="DNA POLYMERASE III SUBUNIT DELTA"/>
    <property type="match status" value="1"/>
</dbReference>
<dbReference type="PANTHER" id="PTHR34388">
    <property type="entry name" value="DNA POLYMERASE III SUBUNIT DELTA"/>
    <property type="match status" value="1"/>
</dbReference>
<keyword evidence="4" id="KW-0235">DNA replication</keyword>
<dbReference type="STRING" id="282197.SAMN04488517_101479"/>
<dbReference type="EC" id="2.7.7.7" evidence="1"/>
<dbReference type="InterPro" id="IPR027417">
    <property type="entry name" value="P-loop_NTPase"/>
</dbReference>
<comment type="similarity">
    <text evidence="6">Belongs to the DNA polymerase HolA subunit family.</text>
</comment>
<sequence length="326" mass="34454">MNLRGAAALKYFARPDPASAGALIYGGDAMRVALRRQELIANLAGPQAEEEMRLTRLSGAEAKADPTAVLDALKAVGFFPGLRVVFVDGVTEAQAAPILTALDGWAPGDAALVVTAGALKKTSKLRKAFEAHGKAVAVGLYDDPPTPEEIDAAIAAEDLRLTDAARRDIEALARSLDPGDFRQTLTKIALYSGGEEVTPEAVALMAPATMDAGMDDVILAAAEGQAARIGPLMQRLEGQGVAPVTLVIFATRHFQQLHAAATGTAQPWGPNREAMARQARAWGTPRLEQALALLMDTDLTLRSASRAPQMAVMERALIRLAMMART</sequence>
<proteinExistence type="inferred from homology"/>
<dbReference type="EMBL" id="CXPG01000014">
    <property type="protein sequence ID" value="CTQ32545.1"/>
    <property type="molecule type" value="Genomic_DNA"/>
</dbReference>
<evidence type="ECO:0000256" key="3">
    <source>
        <dbReference type="ARBA" id="ARBA00022695"/>
    </source>
</evidence>
<dbReference type="RefSeq" id="WP_055681998.1">
    <property type="nucleotide sequence ID" value="NZ_CXPG01000014.1"/>
</dbReference>
<evidence type="ECO:0000256" key="4">
    <source>
        <dbReference type="ARBA" id="ARBA00022705"/>
    </source>
</evidence>